<dbReference type="OrthoDB" id="9807770at2"/>
<dbReference type="Proteomes" id="UP000028705">
    <property type="component" value="Unassembled WGS sequence"/>
</dbReference>
<protein>
    <submittedName>
        <fullName evidence="3">Endonuclease</fullName>
    </submittedName>
</protein>
<reference evidence="3 4" key="1">
    <citation type="submission" date="2014-07" db="EMBL/GenBank/DDBJ databases">
        <title>Genome of Chryseobacterium soli DSM 19298.</title>
        <authorList>
            <person name="Stropko S.J."/>
            <person name="Pipes S.E."/>
            <person name="Newman J."/>
        </authorList>
    </citation>
    <scope>NUCLEOTIDE SEQUENCE [LARGE SCALE GENOMIC DNA]</scope>
    <source>
        <strain evidence="3 4">DSM 19298</strain>
    </source>
</reference>
<dbReference type="eggNOG" id="COG2827">
    <property type="taxonomic scope" value="Bacteria"/>
</dbReference>
<dbReference type="CDD" id="cd10448">
    <property type="entry name" value="GIY-YIG_unchar_3"/>
    <property type="match status" value="1"/>
</dbReference>
<dbReference type="InterPro" id="IPR035901">
    <property type="entry name" value="GIY-YIG_endonuc_sf"/>
</dbReference>
<accession>A0A086ADF1</accession>
<evidence type="ECO:0000256" key="1">
    <source>
        <dbReference type="ARBA" id="ARBA00007435"/>
    </source>
</evidence>
<evidence type="ECO:0000313" key="3">
    <source>
        <dbReference type="EMBL" id="KFF14715.1"/>
    </source>
</evidence>
<dbReference type="InterPro" id="IPR000305">
    <property type="entry name" value="GIY-YIG_endonuc"/>
</dbReference>
<dbReference type="InterPro" id="IPR050190">
    <property type="entry name" value="UPF0213_domain"/>
</dbReference>
<proteinExistence type="inferred from homology"/>
<gene>
    <name evidence="3" type="ORF">IW15_04600</name>
</gene>
<dbReference type="PROSITE" id="PS50164">
    <property type="entry name" value="GIY_YIG"/>
    <property type="match status" value="1"/>
</dbReference>
<sequence>MKIAAAHNYYVYILTNKNRTVLYTGVTNDLKSRLYWHLNPEIESKIHFTTKYKCFYLVYYEHSQDIEQSIIREKQIKGYSRMKKEKLINNFNPSWDFLNETIEKISHYISLRSK</sequence>
<dbReference type="AlphaFoldDB" id="A0A086ADF1"/>
<evidence type="ECO:0000259" key="2">
    <source>
        <dbReference type="PROSITE" id="PS50164"/>
    </source>
</evidence>
<dbReference type="PANTHER" id="PTHR34477:SF5">
    <property type="entry name" value="BSL5627 PROTEIN"/>
    <property type="match status" value="1"/>
</dbReference>
<feature type="domain" description="GIY-YIG" evidence="2">
    <location>
        <begin position="7"/>
        <end position="86"/>
    </location>
</feature>
<comment type="caution">
    <text evidence="3">The sequence shown here is derived from an EMBL/GenBank/DDBJ whole genome shotgun (WGS) entry which is preliminary data.</text>
</comment>
<evidence type="ECO:0000313" key="4">
    <source>
        <dbReference type="Proteomes" id="UP000028705"/>
    </source>
</evidence>
<dbReference type="EMBL" id="JPRH01000001">
    <property type="protein sequence ID" value="KFF14715.1"/>
    <property type="molecule type" value="Genomic_DNA"/>
</dbReference>
<name>A0A086ADF1_9FLAO</name>
<keyword evidence="3" id="KW-0255">Endonuclease</keyword>
<dbReference type="Gene3D" id="3.40.1440.10">
    <property type="entry name" value="GIY-YIG endonuclease"/>
    <property type="match status" value="1"/>
</dbReference>
<dbReference type="SUPFAM" id="SSF82771">
    <property type="entry name" value="GIY-YIG endonuclease"/>
    <property type="match status" value="1"/>
</dbReference>
<dbReference type="GO" id="GO:0004519">
    <property type="term" value="F:endonuclease activity"/>
    <property type="evidence" value="ECO:0007669"/>
    <property type="project" value="UniProtKB-KW"/>
</dbReference>
<dbReference type="PANTHER" id="PTHR34477">
    <property type="entry name" value="UPF0213 PROTEIN YHBQ"/>
    <property type="match status" value="1"/>
</dbReference>
<keyword evidence="4" id="KW-1185">Reference proteome</keyword>
<organism evidence="3 4">
    <name type="scientific">Chryseobacterium soli</name>
    <dbReference type="NCBI Taxonomy" id="445961"/>
    <lineage>
        <taxon>Bacteria</taxon>
        <taxon>Pseudomonadati</taxon>
        <taxon>Bacteroidota</taxon>
        <taxon>Flavobacteriia</taxon>
        <taxon>Flavobacteriales</taxon>
        <taxon>Weeksellaceae</taxon>
        <taxon>Chryseobacterium group</taxon>
        <taxon>Chryseobacterium</taxon>
    </lineage>
</organism>
<comment type="similarity">
    <text evidence="1">Belongs to the UPF0213 family.</text>
</comment>
<dbReference type="Pfam" id="PF01541">
    <property type="entry name" value="GIY-YIG"/>
    <property type="match status" value="1"/>
</dbReference>
<dbReference type="STRING" id="445961.IW15_04600"/>
<keyword evidence="3" id="KW-0378">Hydrolase</keyword>
<keyword evidence="3" id="KW-0540">Nuclease</keyword>
<dbReference type="RefSeq" id="WP_034709570.1">
    <property type="nucleotide sequence ID" value="NZ_JPRH01000001.1"/>
</dbReference>